<name>A0A537K147_9BACT</name>
<dbReference type="EMBL" id="VBAK01000123">
    <property type="protein sequence ID" value="TMI89474.1"/>
    <property type="molecule type" value="Genomic_DNA"/>
</dbReference>
<comment type="caution">
    <text evidence="4">The sequence shown here is derived from an EMBL/GenBank/DDBJ whole genome shotgun (WGS) entry which is preliminary data.</text>
</comment>
<keyword evidence="3" id="KW-0732">Signal</keyword>
<dbReference type="PANTHER" id="PTHR46093">
    <property type="entry name" value="ACYL-COA-BINDING DOMAIN-CONTAINING PROTEIN 5"/>
    <property type="match status" value="1"/>
</dbReference>
<dbReference type="SUPFAM" id="SSF117281">
    <property type="entry name" value="Kelch motif"/>
    <property type="match status" value="1"/>
</dbReference>
<dbReference type="AlphaFoldDB" id="A0A537K147"/>
<dbReference type="Pfam" id="PF24681">
    <property type="entry name" value="Kelch_KLHDC2_KLHL20_DRC7"/>
    <property type="match status" value="1"/>
</dbReference>
<protein>
    <recommendedName>
        <fullName evidence="6">Galactose oxidase</fullName>
    </recommendedName>
</protein>
<organism evidence="4 5">
    <name type="scientific">Candidatus Segetimicrobium genomatis</name>
    <dbReference type="NCBI Taxonomy" id="2569760"/>
    <lineage>
        <taxon>Bacteria</taxon>
        <taxon>Bacillati</taxon>
        <taxon>Candidatus Sysuimicrobiota</taxon>
        <taxon>Candidatus Sysuimicrobiia</taxon>
        <taxon>Candidatus Sysuimicrobiales</taxon>
        <taxon>Candidatus Segetimicrobiaceae</taxon>
        <taxon>Candidatus Segetimicrobium</taxon>
    </lineage>
</organism>
<evidence type="ECO:0008006" key="6">
    <source>
        <dbReference type="Google" id="ProtNLM"/>
    </source>
</evidence>
<dbReference type="Proteomes" id="UP000318509">
    <property type="component" value="Unassembled WGS sequence"/>
</dbReference>
<evidence type="ECO:0000313" key="4">
    <source>
        <dbReference type="EMBL" id="TMI89474.1"/>
    </source>
</evidence>
<evidence type="ECO:0000256" key="1">
    <source>
        <dbReference type="ARBA" id="ARBA00022441"/>
    </source>
</evidence>
<proteinExistence type="predicted"/>
<accession>A0A537K147</accession>
<keyword evidence="2" id="KW-0677">Repeat</keyword>
<dbReference type="InterPro" id="IPR015915">
    <property type="entry name" value="Kelch-typ_b-propeller"/>
</dbReference>
<dbReference type="PANTHER" id="PTHR46093:SF18">
    <property type="entry name" value="FIBRONECTIN TYPE-III DOMAIN-CONTAINING PROTEIN"/>
    <property type="match status" value="1"/>
</dbReference>
<gene>
    <name evidence="4" type="ORF">E6H00_09735</name>
</gene>
<dbReference type="Gene3D" id="2.120.10.80">
    <property type="entry name" value="Kelch-type beta propeller"/>
    <property type="match status" value="2"/>
</dbReference>
<evidence type="ECO:0000256" key="2">
    <source>
        <dbReference type="ARBA" id="ARBA00022737"/>
    </source>
</evidence>
<reference evidence="4 5" key="1">
    <citation type="journal article" date="2019" name="Nat. Microbiol.">
        <title>Mediterranean grassland soil C-N compound turnover is dependent on rainfall and depth, and is mediated by genomically divergent microorganisms.</title>
        <authorList>
            <person name="Diamond S."/>
            <person name="Andeer P.F."/>
            <person name="Li Z."/>
            <person name="Crits-Christoph A."/>
            <person name="Burstein D."/>
            <person name="Anantharaman K."/>
            <person name="Lane K.R."/>
            <person name="Thomas B.C."/>
            <person name="Pan C."/>
            <person name="Northen T.R."/>
            <person name="Banfield J.F."/>
        </authorList>
    </citation>
    <scope>NUCLEOTIDE SEQUENCE [LARGE SCALE GENOMIC DNA]</scope>
    <source>
        <strain evidence="4">NP_3</strain>
    </source>
</reference>
<evidence type="ECO:0000256" key="3">
    <source>
        <dbReference type="SAM" id="SignalP"/>
    </source>
</evidence>
<feature type="chain" id="PRO_5022135631" description="Galactose oxidase" evidence="3">
    <location>
        <begin position="27"/>
        <end position="523"/>
    </location>
</feature>
<feature type="signal peptide" evidence="3">
    <location>
        <begin position="1"/>
        <end position="26"/>
    </location>
</feature>
<sequence length="523" mass="54360">MRKIRTGAVRIVSLAIVLGLSQLVQAQQASGPMWTQLSPAQNTNGGSPAPAKRLLQSTAYDPATNSMIAFGGATQDFGNFGVYNDTWVLTHADGTGGTSAWIQLLPPGAAPAARFGAGGVYDSASNRLIIFGGATFDYTGTCAPTDNTGFVNDVWILTNANGLGGTPAWTQVTPAGTPPAPRRSGAVVYDSANNRLILFGGNEACGISNDVWVLTNANGLGADTPTWTQLTPSGLQPAARGEIGSAGVYDAGDNMLLIFGGRGASADFNDLWVLSNANGLGGAPVWTQQSPVAGPPPARHAHTVTYDSVDNALMVIGGVDFTETQFLGDVWWLWNANGLATTTQNWAQLTFSSASPLPRAGHGAVYHHQTDRRATIFAGATCAPCAGLTDAWVFSGFDVVLFDPLSASVHINENSRSFNVKGHFSLASGRSIDPMTQPVGFQLGGFATTIPAGSFTQKNGGSYTFTGTINGVPLDVTIQPHQGGYDLWFDGAGASNLPTANPVTVTLTIGPNTGSVKVNAYFN</sequence>
<evidence type="ECO:0000313" key="5">
    <source>
        <dbReference type="Proteomes" id="UP000318509"/>
    </source>
</evidence>
<keyword evidence="1" id="KW-0880">Kelch repeat</keyword>